<comment type="caution">
    <text evidence="10">The sequence shown here is derived from an EMBL/GenBank/DDBJ whole genome shotgun (WGS) entry which is preliminary data.</text>
</comment>
<dbReference type="SUPFAM" id="SSF55874">
    <property type="entry name" value="ATPase domain of HSP90 chaperone/DNA topoisomerase II/histidine kinase"/>
    <property type="match status" value="1"/>
</dbReference>
<keyword evidence="8" id="KW-0472">Membrane</keyword>
<dbReference type="CDD" id="cd00082">
    <property type="entry name" value="HisKA"/>
    <property type="match status" value="1"/>
</dbReference>
<keyword evidence="5" id="KW-0808">Transferase</keyword>
<evidence type="ECO:0000256" key="5">
    <source>
        <dbReference type="ARBA" id="ARBA00022679"/>
    </source>
</evidence>
<dbReference type="PANTHER" id="PTHR45453:SF1">
    <property type="entry name" value="PHOSPHATE REGULON SENSOR PROTEIN PHOR"/>
    <property type="match status" value="1"/>
</dbReference>
<organism evidence="10 11">
    <name type="scientific">Lachnoanaerobaculum saburreum</name>
    <dbReference type="NCBI Taxonomy" id="467210"/>
    <lineage>
        <taxon>Bacteria</taxon>
        <taxon>Bacillati</taxon>
        <taxon>Bacillota</taxon>
        <taxon>Clostridia</taxon>
        <taxon>Lachnospirales</taxon>
        <taxon>Lachnospiraceae</taxon>
        <taxon>Lachnoanaerobaculum</taxon>
    </lineage>
</organism>
<keyword evidence="4" id="KW-0597">Phosphoprotein</keyword>
<evidence type="ECO:0000256" key="4">
    <source>
        <dbReference type="ARBA" id="ARBA00022553"/>
    </source>
</evidence>
<comment type="catalytic activity">
    <reaction evidence="1">
        <text>ATP + protein L-histidine = ADP + protein N-phospho-L-histidine.</text>
        <dbReference type="EC" id="2.7.13.3"/>
    </reaction>
</comment>
<dbReference type="FunFam" id="3.30.565.10:FF:000006">
    <property type="entry name" value="Sensor histidine kinase WalK"/>
    <property type="match status" value="1"/>
</dbReference>
<evidence type="ECO:0000256" key="2">
    <source>
        <dbReference type="ARBA" id="ARBA00004370"/>
    </source>
</evidence>
<dbReference type="STRING" id="467210.HMPREF1866_01020"/>
<evidence type="ECO:0000256" key="7">
    <source>
        <dbReference type="ARBA" id="ARBA00023012"/>
    </source>
</evidence>
<dbReference type="RefSeq" id="WP_060930886.1">
    <property type="nucleotide sequence ID" value="NZ_KQ959797.1"/>
</dbReference>
<dbReference type="EMBL" id="LSDA01000037">
    <property type="protein sequence ID" value="KXB59204.1"/>
    <property type="molecule type" value="Genomic_DNA"/>
</dbReference>
<accession>A0A133ZUU9</accession>
<dbReference type="InterPro" id="IPR005467">
    <property type="entry name" value="His_kinase_dom"/>
</dbReference>
<evidence type="ECO:0000256" key="8">
    <source>
        <dbReference type="SAM" id="Phobius"/>
    </source>
</evidence>
<dbReference type="Gene3D" id="1.10.287.130">
    <property type="match status" value="1"/>
</dbReference>
<proteinExistence type="predicted"/>
<dbReference type="GO" id="GO:0016036">
    <property type="term" value="P:cellular response to phosphate starvation"/>
    <property type="evidence" value="ECO:0007669"/>
    <property type="project" value="TreeGrafter"/>
</dbReference>
<dbReference type="InterPro" id="IPR050351">
    <property type="entry name" value="BphY/WalK/GraS-like"/>
</dbReference>
<name>A0A133ZUU9_9FIRM</name>
<evidence type="ECO:0000256" key="3">
    <source>
        <dbReference type="ARBA" id="ARBA00012438"/>
    </source>
</evidence>
<dbReference type="Gene3D" id="3.30.565.10">
    <property type="entry name" value="Histidine kinase-like ATPase, C-terminal domain"/>
    <property type="match status" value="1"/>
</dbReference>
<dbReference type="GO" id="GO:0004721">
    <property type="term" value="F:phosphoprotein phosphatase activity"/>
    <property type="evidence" value="ECO:0007669"/>
    <property type="project" value="TreeGrafter"/>
</dbReference>
<dbReference type="SUPFAM" id="SSF47384">
    <property type="entry name" value="Homodimeric domain of signal transducing histidine kinase"/>
    <property type="match status" value="1"/>
</dbReference>
<feature type="domain" description="Histidine kinase" evidence="9">
    <location>
        <begin position="262"/>
        <end position="479"/>
    </location>
</feature>
<reference evidence="11" key="1">
    <citation type="submission" date="2016-01" db="EMBL/GenBank/DDBJ databases">
        <authorList>
            <person name="Mitreva M."/>
            <person name="Pepin K.H."/>
            <person name="Mihindukulasuriya K.A."/>
            <person name="Fulton R."/>
            <person name="Fronick C."/>
            <person name="O'Laughlin M."/>
            <person name="Miner T."/>
            <person name="Herter B."/>
            <person name="Rosa B.A."/>
            <person name="Cordes M."/>
            <person name="Tomlinson C."/>
            <person name="Wollam A."/>
            <person name="Palsikar V.B."/>
            <person name="Mardis E.R."/>
            <person name="Wilson R.K."/>
        </authorList>
    </citation>
    <scope>NUCLEOTIDE SEQUENCE [LARGE SCALE GENOMIC DNA]</scope>
    <source>
        <strain evidence="11">DNF00896</strain>
    </source>
</reference>
<dbReference type="InterPro" id="IPR036890">
    <property type="entry name" value="HATPase_C_sf"/>
</dbReference>
<feature type="transmembrane region" description="Helical" evidence="8">
    <location>
        <begin position="184"/>
        <end position="205"/>
    </location>
</feature>
<keyword evidence="8" id="KW-1133">Transmembrane helix</keyword>
<dbReference type="InterPro" id="IPR003594">
    <property type="entry name" value="HATPase_dom"/>
</dbReference>
<dbReference type="GO" id="GO:0000155">
    <property type="term" value="F:phosphorelay sensor kinase activity"/>
    <property type="evidence" value="ECO:0007669"/>
    <property type="project" value="InterPro"/>
</dbReference>
<evidence type="ECO:0000256" key="1">
    <source>
        <dbReference type="ARBA" id="ARBA00000085"/>
    </source>
</evidence>
<dbReference type="PRINTS" id="PR00344">
    <property type="entry name" value="BCTRLSENSOR"/>
</dbReference>
<evidence type="ECO:0000313" key="11">
    <source>
        <dbReference type="Proteomes" id="UP000070394"/>
    </source>
</evidence>
<dbReference type="CDD" id="cd00075">
    <property type="entry name" value="HATPase"/>
    <property type="match status" value="1"/>
</dbReference>
<dbReference type="OrthoDB" id="9813151at2"/>
<dbReference type="Pfam" id="PF00512">
    <property type="entry name" value="HisKA"/>
    <property type="match status" value="1"/>
</dbReference>
<feature type="transmembrane region" description="Helical" evidence="8">
    <location>
        <begin position="15"/>
        <end position="37"/>
    </location>
</feature>
<dbReference type="SMART" id="SM00387">
    <property type="entry name" value="HATPase_c"/>
    <property type="match status" value="1"/>
</dbReference>
<dbReference type="Proteomes" id="UP000070394">
    <property type="component" value="Unassembled WGS sequence"/>
</dbReference>
<keyword evidence="11" id="KW-1185">Reference proteome</keyword>
<evidence type="ECO:0000259" key="9">
    <source>
        <dbReference type="PROSITE" id="PS50109"/>
    </source>
</evidence>
<dbReference type="EC" id="2.7.13.3" evidence="3"/>
<evidence type="ECO:0000256" key="6">
    <source>
        <dbReference type="ARBA" id="ARBA00022777"/>
    </source>
</evidence>
<dbReference type="InterPro" id="IPR004358">
    <property type="entry name" value="Sig_transdc_His_kin-like_C"/>
</dbReference>
<sequence>MDEEKKKFKFKMPAVSFRLLLTIVFIVLGIAPVFIYGRMVSRTNLSSRIDARKIELQTKGLMLSNKLTRGNFLKDPKERESLNSEIDAVAEIYNGRIVVIDKSYNTIVDTFNLAVGKINIAPEIIDTFNGTNTNIYNRKKSYILQTMPIYETIDNKNIDGVLLFIASTDNLIAVAEGVGNTERFLYITLSAIVIVLSIITAGRLLRPLTKLRDDIASIGYGKLDQKLEHNEYKLTKSISENINTTLAKLQAADKLRDEFVANVSHELKTPITSIRVLADSLIGMENVPNEMYAEFMHDISDEIDREAKIIDDLLSLVKLDKAANTLVTEQVDINQLIKQILKRLRPIADKRDIELTFETIREVSADVDETKLSLAINNLIENAIKYNKDGGFVNVSIDADHKFFYIQVKDSGDGIAPEYQDLIFERFYRIDKARSRQTGGTGLGLAITRNVVHLHDGIIKVSSKEGEGTTFTVRIPLNHVKRRDKK</sequence>
<dbReference type="Pfam" id="PF02518">
    <property type="entry name" value="HATPase_c"/>
    <property type="match status" value="1"/>
</dbReference>
<gene>
    <name evidence="10" type="ORF">HMPREF1866_01020</name>
</gene>
<protein>
    <recommendedName>
        <fullName evidence="3">histidine kinase</fullName>
        <ecNumber evidence="3">2.7.13.3</ecNumber>
    </recommendedName>
</protein>
<keyword evidence="8" id="KW-0812">Transmembrane</keyword>
<dbReference type="InterPro" id="IPR003661">
    <property type="entry name" value="HisK_dim/P_dom"/>
</dbReference>
<comment type="subcellular location">
    <subcellularLocation>
        <location evidence="2">Membrane</location>
    </subcellularLocation>
</comment>
<dbReference type="GO" id="GO:0005886">
    <property type="term" value="C:plasma membrane"/>
    <property type="evidence" value="ECO:0007669"/>
    <property type="project" value="TreeGrafter"/>
</dbReference>
<dbReference type="SMART" id="SM00388">
    <property type="entry name" value="HisKA"/>
    <property type="match status" value="1"/>
</dbReference>
<dbReference type="InterPro" id="IPR036097">
    <property type="entry name" value="HisK_dim/P_sf"/>
</dbReference>
<dbReference type="PANTHER" id="PTHR45453">
    <property type="entry name" value="PHOSPHATE REGULON SENSOR PROTEIN PHOR"/>
    <property type="match status" value="1"/>
</dbReference>
<keyword evidence="7" id="KW-0902">Two-component regulatory system</keyword>
<evidence type="ECO:0000313" key="10">
    <source>
        <dbReference type="EMBL" id="KXB59204.1"/>
    </source>
</evidence>
<dbReference type="PROSITE" id="PS50109">
    <property type="entry name" value="HIS_KIN"/>
    <property type="match status" value="1"/>
</dbReference>
<dbReference type="AlphaFoldDB" id="A0A133ZUU9"/>
<dbReference type="PATRIC" id="fig|467210.3.peg.1009"/>
<keyword evidence="6" id="KW-0418">Kinase</keyword>